<evidence type="ECO:0000313" key="2">
    <source>
        <dbReference type="Proteomes" id="UP000468901"/>
    </source>
</evidence>
<dbReference type="CDD" id="cd05483">
    <property type="entry name" value="retropepsin_like_bacteria"/>
    <property type="match status" value="1"/>
</dbReference>
<sequence length="145" mass="15391">MIRHWQEQGACPKPFGNGTTRLKYIKGQGAIILPVKVNGIEARMIIDTGASRTSLTRSFAARAGIEPVKDDGSIAHTANGAIWVMGGRAKVISLGDARASNIPVFIQTVEQKGFGPGIDGLLGLSFLGNFKFTVNDGVLELQPLS</sequence>
<gene>
    <name evidence="1" type="ORF">F2P47_16280</name>
</gene>
<proteinExistence type="predicted"/>
<evidence type="ECO:0000313" key="1">
    <source>
        <dbReference type="EMBL" id="KAB7738678.1"/>
    </source>
</evidence>
<dbReference type="Pfam" id="PF13650">
    <property type="entry name" value="Asp_protease_2"/>
    <property type="match status" value="1"/>
</dbReference>
<dbReference type="Gene3D" id="2.40.70.10">
    <property type="entry name" value="Acid Proteases"/>
    <property type="match status" value="1"/>
</dbReference>
<dbReference type="Proteomes" id="UP000468901">
    <property type="component" value="Unassembled WGS sequence"/>
</dbReference>
<dbReference type="AlphaFoldDB" id="A0A6N6VET5"/>
<protein>
    <recommendedName>
        <fullName evidence="3">TIGR02281 family clan AA aspartic protease</fullName>
    </recommendedName>
</protein>
<dbReference type="InterPro" id="IPR034122">
    <property type="entry name" value="Retropepsin-like_bacterial"/>
</dbReference>
<reference evidence="1 2" key="1">
    <citation type="submission" date="2019-09" db="EMBL/GenBank/DDBJ databases">
        <title>Parvibaculum sedimenti sp. nov., isolated from sediment.</title>
        <authorList>
            <person name="Wang Y."/>
        </authorList>
    </citation>
    <scope>NUCLEOTIDE SEQUENCE [LARGE SCALE GENOMIC DNA]</scope>
    <source>
        <strain evidence="1 2">HXT-9</strain>
    </source>
</reference>
<organism evidence="1 2">
    <name type="scientific">Parvibaculum sedimenti</name>
    <dbReference type="NCBI Taxonomy" id="2608632"/>
    <lineage>
        <taxon>Bacteria</taxon>
        <taxon>Pseudomonadati</taxon>
        <taxon>Pseudomonadota</taxon>
        <taxon>Alphaproteobacteria</taxon>
        <taxon>Hyphomicrobiales</taxon>
        <taxon>Parvibaculaceae</taxon>
        <taxon>Parvibaculum</taxon>
    </lineage>
</organism>
<evidence type="ECO:0008006" key="3">
    <source>
        <dbReference type="Google" id="ProtNLM"/>
    </source>
</evidence>
<accession>A0A6N6VET5</accession>
<name>A0A6N6VET5_9HYPH</name>
<dbReference type="SUPFAM" id="SSF50630">
    <property type="entry name" value="Acid proteases"/>
    <property type="match status" value="1"/>
</dbReference>
<dbReference type="InterPro" id="IPR021109">
    <property type="entry name" value="Peptidase_aspartic_dom_sf"/>
</dbReference>
<comment type="caution">
    <text evidence="1">The sequence shown here is derived from an EMBL/GenBank/DDBJ whole genome shotgun (WGS) entry which is preliminary data.</text>
</comment>
<dbReference type="EMBL" id="WESC01000018">
    <property type="protein sequence ID" value="KAB7738678.1"/>
    <property type="molecule type" value="Genomic_DNA"/>
</dbReference>
<keyword evidence="2" id="KW-1185">Reference proteome</keyword>